<sequence length="91" mass="10035">MSREPLFDSYSGDHVDEVLRQIEDRNMGEARREADSEFLRGERSAIAEIRQILAAATYAPRVGAGSGHASDRHAHSEFENAPVCPAAPRMP</sequence>
<evidence type="ECO:0000313" key="2">
    <source>
        <dbReference type="Proteomes" id="UP001163223"/>
    </source>
</evidence>
<evidence type="ECO:0000313" key="1">
    <source>
        <dbReference type="EMBL" id="WAJ28251.1"/>
    </source>
</evidence>
<accession>A0ACD4NN15</accession>
<dbReference type="Proteomes" id="UP001163223">
    <property type="component" value="Chromosome"/>
</dbReference>
<proteinExistence type="predicted"/>
<reference evidence="1" key="1">
    <citation type="submission" date="2022-11" db="EMBL/GenBank/DDBJ databases">
        <title>beta-Carotene-producing bacterium, Jeongeuplla avenae sp. nov., alleviates the salt stress of Arabidopsis seedlings.</title>
        <authorList>
            <person name="Jiang L."/>
            <person name="Lee J."/>
        </authorList>
    </citation>
    <scope>NUCLEOTIDE SEQUENCE</scope>
    <source>
        <strain evidence="1">DY_R2A_6</strain>
    </source>
</reference>
<dbReference type="EMBL" id="CP113520">
    <property type="protein sequence ID" value="WAJ28251.1"/>
    <property type="molecule type" value="Genomic_DNA"/>
</dbReference>
<name>A0ACD4NN15_9HYPH</name>
<protein>
    <submittedName>
        <fullName evidence="1">Uncharacterized protein</fullName>
    </submittedName>
</protein>
<organism evidence="1 2">
    <name type="scientific">Antarcticirhabdus aurantiaca</name>
    <dbReference type="NCBI Taxonomy" id="2606717"/>
    <lineage>
        <taxon>Bacteria</taxon>
        <taxon>Pseudomonadati</taxon>
        <taxon>Pseudomonadota</taxon>
        <taxon>Alphaproteobacteria</taxon>
        <taxon>Hyphomicrobiales</taxon>
        <taxon>Aurantimonadaceae</taxon>
        <taxon>Antarcticirhabdus</taxon>
    </lineage>
</organism>
<keyword evidence="2" id="KW-1185">Reference proteome</keyword>
<gene>
    <name evidence="1" type="ORF">OXU80_26100</name>
</gene>